<dbReference type="InterPro" id="IPR018378">
    <property type="entry name" value="C-type_lectin_CS"/>
</dbReference>
<dbReference type="PROSITE" id="PS50041">
    <property type="entry name" value="C_TYPE_LECTIN_2"/>
    <property type="match status" value="3"/>
</dbReference>
<dbReference type="InterPro" id="IPR001304">
    <property type="entry name" value="C-type_lectin-like"/>
</dbReference>
<feature type="transmembrane region" description="Helical" evidence="2">
    <location>
        <begin position="159"/>
        <end position="183"/>
    </location>
</feature>
<dbReference type="GeneID" id="106563870"/>
<evidence type="ECO:0000313" key="6">
    <source>
        <dbReference type="RefSeq" id="XP_045546181.1"/>
    </source>
</evidence>
<keyword evidence="2" id="KW-1133">Transmembrane helix</keyword>
<gene>
    <name evidence="6" type="primary">LOC106563870</name>
</gene>
<dbReference type="Gene3D" id="3.10.100.10">
    <property type="entry name" value="Mannose-Binding Protein A, subunit A"/>
    <property type="match status" value="3"/>
</dbReference>
<accession>A0ABM3CHZ4</accession>
<feature type="domain" description="C-type lectin" evidence="4">
    <location>
        <begin position="25"/>
        <end position="132"/>
    </location>
</feature>
<keyword evidence="3" id="KW-0732">Signal</keyword>
<dbReference type="PROSITE" id="PS00615">
    <property type="entry name" value="C_TYPE_LECTIN_1"/>
    <property type="match status" value="1"/>
</dbReference>
<dbReference type="InterPro" id="IPR016186">
    <property type="entry name" value="C-type_lectin-like/link_sf"/>
</dbReference>
<dbReference type="CDD" id="cd00037">
    <property type="entry name" value="CLECT"/>
    <property type="match status" value="1"/>
</dbReference>
<evidence type="ECO:0000256" key="3">
    <source>
        <dbReference type="SAM" id="SignalP"/>
    </source>
</evidence>
<organism evidence="5 6">
    <name type="scientific">Salmo salar</name>
    <name type="common">Atlantic salmon</name>
    <dbReference type="NCBI Taxonomy" id="8030"/>
    <lineage>
        <taxon>Eukaryota</taxon>
        <taxon>Metazoa</taxon>
        <taxon>Chordata</taxon>
        <taxon>Craniata</taxon>
        <taxon>Vertebrata</taxon>
        <taxon>Euteleostomi</taxon>
        <taxon>Actinopterygii</taxon>
        <taxon>Neopterygii</taxon>
        <taxon>Teleostei</taxon>
        <taxon>Protacanthopterygii</taxon>
        <taxon>Salmoniformes</taxon>
        <taxon>Salmonidae</taxon>
        <taxon>Salmoninae</taxon>
        <taxon>Salmo</taxon>
    </lineage>
</organism>
<dbReference type="InterPro" id="IPR016187">
    <property type="entry name" value="CTDL_fold"/>
</dbReference>
<dbReference type="Pfam" id="PF00059">
    <property type="entry name" value="Lectin_C"/>
    <property type="match status" value="3"/>
</dbReference>
<dbReference type="RefSeq" id="XP_045546181.1">
    <property type="nucleotide sequence ID" value="XM_045690225.1"/>
</dbReference>
<dbReference type="SUPFAM" id="SSF56436">
    <property type="entry name" value="C-type lectin-like"/>
    <property type="match status" value="3"/>
</dbReference>
<keyword evidence="2" id="KW-0472">Membrane</keyword>
<reference evidence="6" key="1">
    <citation type="submission" date="2025-08" db="UniProtKB">
        <authorList>
            <consortium name="RefSeq"/>
        </authorList>
    </citation>
    <scope>IDENTIFICATION</scope>
</reference>
<protein>
    <submittedName>
        <fullName evidence="6">C-type mannose receptor 2-like isoform X1</fullName>
    </submittedName>
</protein>
<name>A0ABM3CHZ4_SALSA</name>
<dbReference type="PANTHER" id="PTHR45784">
    <property type="entry name" value="C-TYPE LECTIN DOMAIN FAMILY 20 MEMBER A-RELATED"/>
    <property type="match status" value="1"/>
</dbReference>
<dbReference type="SMART" id="SM00034">
    <property type="entry name" value="CLECT"/>
    <property type="match status" value="3"/>
</dbReference>
<keyword evidence="2" id="KW-0812">Transmembrane</keyword>
<sequence>MDQSLFLILLFSGLSILPSSLPHQFHFVNMTKTWTEAQRFCRQNYTDLATIDDMADMKKLNSTVSASWRGSAWIGLYNIIWRWSLGDRELEGEVFWDDHHPNHDTETFCVYMLLNATWQNFNCSKTFYFICYDGEFPCQFPHQSTMLSNTKSFYSDKRYILFSFFLLLTSLHLYLYFVISYLFQIEKNATNKYILIAEYKTWSDAQLYCQEKHTDLASVRNTTERDAIKSILPNVTDIYRMWIGLNKSSGVWRWSDQSGFSFKSWETYKENNADGSYQNGEFCGEVTFPSGKWNYQGCTNNTHFICYDDELVLVTENKTWSEALWHCRDLDMELVSAHNQRIQHWVQQRAKKASTPFVWLGLRYTCTLDFWFWVNGEESCYHNWADGEGYNTSKEQCGNTGAIQRDGGQWVGKAETERFNFICSKSDDY</sequence>
<feature type="domain" description="C-type lectin" evidence="4">
    <location>
        <begin position="193"/>
        <end position="307"/>
    </location>
</feature>
<dbReference type="PANTHER" id="PTHR45784:SF3">
    <property type="entry name" value="C-TYPE LECTIN DOMAIN FAMILY 4 MEMBER K-LIKE-RELATED"/>
    <property type="match status" value="1"/>
</dbReference>
<evidence type="ECO:0000313" key="5">
    <source>
        <dbReference type="Proteomes" id="UP001652741"/>
    </source>
</evidence>
<keyword evidence="5" id="KW-1185">Reference proteome</keyword>
<evidence type="ECO:0000256" key="1">
    <source>
        <dbReference type="ARBA" id="ARBA00023157"/>
    </source>
</evidence>
<keyword evidence="1" id="KW-1015">Disulfide bond</keyword>
<feature type="domain" description="C-type lectin" evidence="4">
    <location>
        <begin position="306"/>
        <end position="424"/>
    </location>
</feature>
<dbReference type="Proteomes" id="UP001652741">
    <property type="component" value="Chromosome ssa11"/>
</dbReference>
<feature type="chain" id="PRO_5045548104" evidence="3">
    <location>
        <begin position="23"/>
        <end position="429"/>
    </location>
</feature>
<feature type="signal peptide" evidence="3">
    <location>
        <begin position="1"/>
        <end position="22"/>
    </location>
</feature>
<proteinExistence type="predicted"/>
<evidence type="ECO:0000256" key="2">
    <source>
        <dbReference type="SAM" id="Phobius"/>
    </source>
</evidence>
<evidence type="ECO:0000259" key="4">
    <source>
        <dbReference type="PROSITE" id="PS50041"/>
    </source>
</evidence>